<evidence type="ECO:0000256" key="5">
    <source>
        <dbReference type="ARBA" id="ARBA00023242"/>
    </source>
</evidence>
<dbReference type="GO" id="GO:0005634">
    <property type="term" value="C:nucleus"/>
    <property type="evidence" value="ECO:0007669"/>
    <property type="project" value="TreeGrafter"/>
</dbReference>
<feature type="compositionally biased region" description="Basic and acidic residues" evidence="6">
    <location>
        <begin position="27"/>
        <end position="54"/>
    </location>
</feature>
<organism evidence="7 8">
    <name type="scientific">Danionella cerebrum</name>
    <dbReference type="NCBI Taxonomy" id="2873325"/>
    <lineage>
        <taxon>Eukaryota</taxon>
        <taxon>Metazoa</taxon>
        <taxon>Chordata</taxon>
        <taxon>Craniata</taxon>
        <taxon>Vertebrata</taxon>
        <taxon>Euteleostomi</taxon>
        <taxon>Actinopterygii</taxon>
        <taxon>Neopterygii</taxon>
        <taxon>Teleostei</taxon>
        <taxon>Ostariophysi</taxon>
        <taxon>Cypriniformes</taxon>
        <taxon>Danionidae</taxon>
        <taxon>Danioninae</taxon>
        <taxon>Danionella</taxon>
    </lineage>
</organism>
<feature type="region of interest" description="Disordered" evidence="6">
    <location>
        <begin position="1"/>
        <end position="108"/>
    </location>
</feature>
<reference evidence="7 8" key="1">
    <citation type="journal article" date="2019" name="Sci. Data">
        <title>Hybrid genome assembly and annotation of Danionella translucida.</title>
        <authorList>
            <person name="Kadobianskyi M."/>
            <person name="Schulze L."/>
            <person name="Schuelke M."/>
            <person name="Judkewitz B."/>
        </authorList>
    </citation>
    <scope>NUCLEOTIDE SEQUENCE [LARGE SCALE GENOMIC DNA]</scope>
    <source>
        <strain evidence="7 8">Bolton</strain>
    </source>
</reference>
<keyword evidence="2" id="KW-0597">Phosphoprotein</keyword>
<proteinExistence type="predicted"/>
<gene>
    <name evidence="7" type="ORF">DNTS_016047</name>
</gene>
<dbReference type="GO" id="GO:0003712">
    <property type="term" value="F:transcription coregulator activity"/>
    <property type="evidence" value="ECO:0007669"/>
    <property type="project" value="TreeGrafter"/>
</dbReference>
<dbReference type="OrthoDB" id="6257037at2759"/>
<dbReference type="CDD" id="cd12202">
    <property type="entry name" value="CASP8AP2"/>
    <property type="match status" value="1"/>
</dbReference>
<evidence type="ECO:0008006" key="9">
    <source>
        <dbReference type="Google" id="ProtNLM"/>
    </source>
</evidence>
<dbReference type="EMBL" id="SRMA01025977">
    <property type="protein sequence ID" value="TRY89450.1"/>
    <property type="molecule type" value="Genomic_DNA"/>
</dbReference>
<feature type="compositionally biased region" description="Acidic residues" evidence="6">
    <location>
        <begin position="182"/>
        <end position="199"/>
    </location>
</feature>
<dbReference type="Gene3D" id="1.10.10.60">
    <property type="entry name" value="Homeodomain-like"/>
    <property type="match status" value="1"/>
</dbReference>
<protein>
    <recommendedName>
        <fullName evidence="9">Myb-like domain-containing protein</fullName>
    </recommendedName>
</protein>
<dbReference type="GO" id="GO:0006355">
    <property type="term" value="P:regulation of DNA-templated transcription"/>
    <property type="evidence" value="ECO:0007669"/>
    <property type="project" value="TreeGrafter"/>
</dbReference>
<name>A0A553QHN8_9TELE</name>
<evidence type="ECO:0000256" key="2">
    <source>
        <dbReference type="ARBA" id="ARBA00022553"/>
    </source>
</evidence>
<keyword evidence="1" id="KW-0678">Repressor</keyword>
<dbReference type="PANTHER" id="PTHR16088:SF3">
    <property type="entry name" value="GON-4-LIKE PROTEIN"/>
    <property type="match status" value="1"/>
</dbReference>
<dbReference type="STRING" id="623744.A0A553QHN8"/>
<dbReference type="InterPro" id="IPR052435">
    <property type="entry name" value="YY1-Transcr_Regul"/>
</dbReference>
<dbReference type="PANTHER" id="PTHR16088">
    <property type="entry name" value="YY1 ASSOCIATED PROTEIN-RELATED"/>
    <property type="match status" value="1"/>
</dbReference>
<evidence type="ECO:0000256" key="1">
    <source>
        <dbReference type="ARBA" id="ARBA00022491"/>
    </source>
</evidence>
<evidence type="ECO:0000256" key="6">
    <source>
        <dbReference type="SAM" id="MobiDB-lite"/>
    </source>
</evidence>
<feature type="compositionally biased region" description="Basic and acidic residues" evidence="6">
    <location>
        <begin position="78"/>
        <end position="91"/>
    </location>
</feature>
<dbReference type="SUPFAM" id="SSF46689">
    <property type="entry name" value="Homeodomain-like"/>
    <property type="match status" value="1"/>
</dbReference>
<evidence type="ECO:0000313" key="7">
    <source>
        <dbReference type="EMBL" id="TRY89450.1"/>
    </source>
</evidence>
<keyword evidence="3" id="KW-0805">Transcription regulation</keyword>
<keyword evidence="8" id="KW-1185">Reference proteome</keyword>
<keyword evidence="4" id="KW-0804">Transcription</keyword>
<dbReference type="InterPro" id="IPR009057">
    <property type="entry name" value="Homeodomain-like_sf"/>
</dbReference>
<dbReference type="Pfam" id="PF21227">
    <property type="entry name" value="Myb_DNA-binding_7"/>
    <property type="match status" value="1"/>
</dbReference>
<sequence>MTLLMTGANGSKVLKSQGATFPSVDAQPERVGEEKEEEALQREVVDEEKDRSERPPGLIPVEQPTHTEEEKNNEEEDSQHAPPEKQSKEGETAESTQQNALGPASDIPVCAKNISLTPSGERVVLWTREADRVILTTCQQQGANQSTFEAVSQQLGNKTASEVSRRFRDLMHLFHTAASEASSEDETAEPQSATDEEQD</sequence>
<dbReference type="InterPro" id="IPR049257">
    <property type="entry name" value="Gon4l/CASP8AP2_myb-like"/>
</dbReference>
<comment type="caution">
    <text evidence="7">The sequence shown here is derived from an EMBL/GenBank/DDBJ whole genome shotgun (WGS) entry which is preliminary data.</text>
</comment>
<dbReference type="Proteomes" id="UP000316079">
    <property type="component" value="Unassembled WGS sequence"/>
</dbReference>
<feature type="region of interest" description="Disordered" evidence="6">
    <location>
        <begin position="176"/>
        <end position="199"/>
    </location>
</feature>
<keyword evidence="5" id="KW-0539">Nucleus</keyword>
<evidence type="ECO:0000256" key="4">
    <source>
        <dbReference type="ARBA" id="ARBA00023163"/>
    </source>
</evidence>
<dbReference type="FunFam" id="1.10.10.60:FF:000191">
    <property type="entry name" value="GON-4-like protein isoform X1"/>
    <property type="match status" value="1"/>
</dbReference>
<dbReference type="AlphaFoldDB" id="A0A553QHN8"/>
<evidence type="ECO:0000256" key="3">
    <source>
        <dbReference type="ARBA" id="ARBA00023015"/>
    </source>
</evidence>
<accession>A0A553QHN8</accession>
<evidence type="ECO:0000313" key="8">
    <source>
        <dbReference type="Proteomes" id="UP000316079"/>
    </source>
</evidence>